<dbReference type="GO" id="GO:0005634">
    <property type="term" value="C:nucleus"/>
    <property type="evidence" value="ECO:0007669"/>
    <property type="project" value="UniProtKB-UniRule"/>
</dbReference>
<comment type="caution">
    <text evidence="7">The sequence shown here is derived from an EMBL/GenBank/DDBJ whole genome shotgun (WGS) entry which is preliminary data.</text>
</comment>
<dbReference type="Gene3D" id="1.10.30.10">
    <property type="entry name" value="High mobility group box domain"/>
    <property type="match status" value="1"/>
</dbReference>
<feature type="region of interest" description="Disordered" evidence="5">
    <location>
        <begin position="281"/>
        <end position="307"/>
    </location>
</feature>
<feature type="compositionally biased region" description="Basic residues" evidence="5">
    <location>
        <begin position="286"/>
        <end position="295"/>
    </location>
</feature>
<evidence type="ECO:0000256" key="2">
    <source>
        <dbReference type="ARBA" id="ARBA00023242"/>
    </source>
</evidence>
<name>A0AAW2HHD2_9NEOP</name>
<evidence type="ECO:0000256" key="3">
    <source>
        <dbReference type="PROSITE-ProRule" id="PRU00267"/>
    </source>
</evidence>
<protein>
    <recommendedName>
        <fullName evidence="6">HMG box domain-containing protein</fullName>
    </recommendedName>
</protein>
<keyword evidence="4" id="KW-0175">Coiled coil</keyword>
<dbReference type="InterPro" id="IPR009071">
    <property type="entry name" value="HMG_box_dom"/>
</dbReference>
<dbReference type="EMBL" id="JARGDH010000004">
    <property type="protein sequence ID" value="KAL0269095.1"/>
    <property type="molecule type" value="Genomic_DNA"/>
</dbReference>
<dbReference type="PANTHER" id="PTHR46040:SF3">
    <property type="entry name" value="HIGH MOBILITY GROUP PROTEIN 2"/>
    <property type="match status" value="1"/>
</dbReference>
<dbReference type="GO" id="GO:0003677">
    <property type="term" value="F:DNA binding"/>
    <property type="evidence" value="ECO:0007669"/>
    <property type="project" value="UniProtKB-UniRule"/>
</dbReference>
<dbReference type="PROSITE" id="PS50118">
    <property type="entry name" value="HMG_BOX_2"/>
    <property type="match status" value="1"/>
</dbReference>
<evidence type="ECO:0000256" key="1">
    <source>
        <dbReference type="ARBA" id="ARBA00023125"/>
    </source>
</evidence>
<gene>
    <name evidence="7" type="ORF">PYX00_006929</name>
</gene>
<feature type="region of interest" description="Disordered" evidence="5">
    <location>
        <begin position="1"/>
        <end position="56"/>
    </location>
</feature>
<proteinExistence type="predicted"/>
<evidence type="ECO:0000313" key="7">
    <source>
        <dbReference type="EMBL" id="KAL0269095.1"/>
    </source>
</evidence>
<feature type="coiled-coil region" evidence="4">
    <location>
        <begin position="179"/>
        <end position="220"/>
    </location>
</feature>
<dbReference type="Pfam" id="PF00505">
    <property type="entry name" value="HMG_box"/>
    <property type="match status" value="1"/>
</dbReference>
<dbReference type="SUPFAM" id="SSF47095">
    <property type="entry name" value="HMG-box"/>
    <property type="match status" value="1"/>
</dbReference>
<reference evidence="7" key="1">
    <citation type="journal article" date="2024" name="Gigascience">
        <title>Chromosome-level genome of the poultry shaft louse Menopon gallinae provides insight into the host-switching and adaptive evolution of parasitic lice.</title>
        <authorList>
            <person name="Xu Y."/>
            <person name="Ma L."/>
            <person name="Liu S."/>
            <person name="Liang Y."/>
            <person name="Liu Q."/>
            <person name="He Z."/>
            <person name="Tian L."/>
            <person name="Duan Y."/>
            <person name="Cai W."/>
            <person name="Li H."/>
            <person name="Song F."/>
        </authorList>
    </citation>
    <scope>NUCLEOTIDE SEQUENCE</scope>
    <source>
        <strain evidence="7">Cailab_2023a</strain>
    </source>
</reference>
<evidence type="ECO:0000256" key="4">
    <source>
        <dbReference type="SAM" id="Coils"/>
    </source>
</evidence>
<dbReference type="InterPro" id="IPR036910">
    <property type="entry name" value="HMG_box_dom_sf"/>
</dbReference>
<evidence type="ECO:0000259" key="6">
    <source>
        <dbReference type="PROSITE" id="PS50118"/>
    </source>
</evidence>
<dbReference type="CDD" id="cd21980">
    <property type="entry name" value="HMG-box_HMG20"/>
    <property type="match status" value="1"/>
</dbReference>
<dbReference type="AlphaFoldDB" id="A0AAW2HHD2"/>
<feature type="DNA-binding region" description="HMG box" evidence="3">
    <location>
        <begin position="55"/>
        <end position="123"/>
    </location>
</feature>
<dbReference type="PRINTS" id="PR00886">
    <property type="entry name" value="HIGHMOBLTY12"/>
</dbReference>
<evidence type="ECO:0000256" key="5">
    <source>
        <dbReference type="SAM" id="MobiDB-lite"/>
    </source>
</evidence>
<accession>A0AAW2HHD2</accession>
<keyword evidence="2 3" id="KW-0539">Nucleus</keyword>
<sequence length="335" mass="38926">MEKTVLGPPVLASKSRPTSSDEKAPDSSDNATSLRRVGWPKGKKRKKLPKESMDPQKPLSAYHWFIKENREKIRNENPTWGFTEISKKLAQDWKALSTEQRQQYMLSAEEDKERYARELSVYKQSDAYRSFVKNQKNKDQNKKVKDYGNRSVMEELVSGKDDGSGFDIPIFTEEFLDHNKIREAELRQLRKSNTDYEQQNSILEKLIENTKTAITKLEEETVQQRCHNQALQQHLDQMRVTLTDAFGEIELPGDNERPTLQTIDSYMVKLHGLLLTQNTTSPLTGARRKKKKTRKFVSFSKSRQSFGTSDKKIVITLDLKRRVKKGRATKSRRRK</sequence>
<dbReference type="PANTHER" id="PTHR46040">
    <property type="entry name" value="HIGH MOBILITY GROUP PROTEIN 2"/>
    <property type="match status" value="1"/>
</dbReference>
<organism evidence="7">
    <name type="scientific">Menopon gallinae</name>
    <name type="common">poultry shaft louse</name>
    <dbReference type="NCBI Taxonomy" id="328185"/>
    <lineage>
        <taxon>Eukaryota</taxon>
        <taxon>Metazoa</taxon>
        <taxon>Ecdysozoa</taxon>
        <taxon>Arthropoda</taxon>
        <taxon>Hexapoda</taxon>
        <taxon>Insecta</taxon>
        <taxon>Pterygota</taxon>
        <taxon>Neoptera</taxon>
        <taxon>Paraneoptera</taxon>
        <taxon>Psocodea</taxon>
        <taxon>Troctomorpha</taxon>
        <taxon>Phthiraptera</taxon>
        <taxon>Amblycera</taxon>
        <taxon>Menoponidae</taxon>
        <taxon>Menopon</taxon>
    </lineage>
</organism>
<feature type="domain" description="HMG box" evidence="6">
    <location>
        <begin position="55"/>
        <end position="123"/>
    </location>
</feature>
<dbReference type="InterPro" id="IPR051965">
    <property type="entry name" value="ChromReg_NeuronalGeneExpr"/>
</dbReference>
<dbReference type="GO" id="GO:0010468">
    <property type="term" value="P:regulation of gene expression"/>
    <property type="evidence" value="ECO:0007669"/>
    <property type="project" value="TreeGrafter"/>
</dbReference>
<dbReference type="SMART" id="SM00398">
    <property type="entry name" value="HMG"/>
    <property type="match status" value="1"/>
</dbReference>
<keyword evidence="1 3" id="KW-0238">DNA-binding</keyword>